<evidence type="ECO:0000256" key="2">
    <source>
        <dbReference type="ARBA" id="ARBA00008017"/>
    </source>
</evidence>
<feature type="domain" description="Mechanosensitive ion channel MscS" evidence="8">
    <location>
        <begin position="261"/>
        <end position="331"/>
    </location>
</feature>
<dbReference type="AlphaFoldDB" id="A0AA38LAT6"/>
<dbReference type="GO" id="GO:0016020">
    <property type="term" value="C:membrane"/>
    <property type="evidence" value="ECO:0007669"/>
    <property type="project" value="UniProtKB-SubCell"/>
</dbReference>
<dbReference type="SUPFAM" id="SSF50182">
    <property type="entry name" value="Sm-like ribonucleoproteins"/>
    <property type="match status" value="1"/>
</dbReference>
<dbReference type="InterPro" id="IPR057483">
    <property type="entry name" value="MSL2/3_TM_dom"/>
</dbReference>
<dbReference type="InterPro" id="IPR010920">
    <property type="entry name" value="LSM_dom_sf"/>
</dbReference>
<dbReference type="Pfam" id="PF25237">
    <property type="entry name" value="MSL2_3"/>
    <property type="match status" value="1"/>
</dbReference>
<dbReference type="OMA" id="MYSESET"/>
<dbReference type="EMBL" id="JAHRHJ020000005">
    <property type="protein sequence ID" value="KAH9314825.1"/>
    <property type="molecule type" value="Genomic_DNA"/>
</dbReference>
<comment type="caution">
    <text evidence="11">The sequence shown here is derived from an EMBL/GenBank/DDBJ whole genome shotgun (WGS) entry which is preliminary data.</text>
</comment>
<organism evidence="11 12">
    <name type="scientific">Taxus chinensis</name>
    <name type="common">Chinese yew</name>
    <name type="synonym">Taxus wallichiana var. chinensis</name>
    <dbReference type="NCBI Taxonomy" id="29808"/>
    <lineage>
        <taxon>Eukaryota</taxon>
        <taxon>Viridiplantae</taxon>
        <taxon>Streptophyta</taxon>
        <taxon>Embryophyta</taxon>
        <taxon>Tracheophyta</taxon>
        <taxon>Spermatophyta</taxon>
        <taxon>Pinopsida</taxon>
        <taxon>Pinidae</taxon>
        <taxon>Conifers II</taxon>
        <taxon>Cupressales</taxon>
        <taxon>Taxaceae</taxon>
        <taxon>Taxus</taxon>
    </lineage>
</organism>
<name>A0AA38LAT6_TAXCH</name>
<evidence type="ECO:0000256" key="7">
    <source>
        <dbReference type="SAM" id="Phobius"/>
    </source>
</evidence>
<dbReference type="InterPro" id="IPR006685">
    <property type="entry name" value="MscS_channel_2nd"/>
</dbReference>
<feature type="region of interest" description="Disordered" evidence="6">
    <location>
        <begin position="478"/>
        <end position="519"/>
    </location>
</feature>
<keyword evidence="4 7" id="KW-1133">Transmembrane helix</keyword>
<feature type="region of interest" description="Disordered" evidence="6">
    <location>
        <begin position="723"/>
        <end position="755"/>
    </location>
</feature>
<proteinExistence type="inferred from homology"/>
<dbReference type="PANTHER" id="PTHR43634:SF2">
    <property type="entry name" value="LOW CONDUCTANCE MECHANOSENSITIVE CHANNEL YNAI"/>
    <property type="match status" value="1"/>
</dbReference>
<gene>
    <name evidence="11" type="ORF">KI387_023452</name>
</gene>
<dbReference type="Pfam" id="PF24956">
    <property type="entry name" value="Msl2-3_C"/>
    <property type="match status" value="1"/>
</dbReference>
<dbReference type="Gene3D" id="2.30.30.60">
    <property type="match status" value="1"/>
</dbReference>
<keyword evidence="12" id="KW-1185">Reference proteome</keyword>
<dbReference type="Pfam" id="PF00924">
    <property type="entry name" value="MS_channel_2nd"/>
    <property type="match status" value="1"/>
</dbReference>
<feature type="domain" description="Mechanosensitive channel protein 2/3 transmembrane" evidence="10">
    <location>
        <begin position="130"/>
        <end position="259"/>
    </location>
</feature>
<feature type="compositionally biased region" description="Polar residues" evidence="6">
    <location>
        <begin position="613"/>
        <end position="623"/>
    </location>
</feature>
<evidence type="ECO:0000256" key="5">
    <source>
        <dbReference type="ARBA" id="ARBA00023136"/>
    </source>
</evidence>
<sequence length="755" mass="83528">ANKVLQKCRPLEDRMCMLTHGISTSTLRPNAWGLKLSHKVNMRLRAIPNVHNAVTCQLWQPNDGLLLSIKTCAMALTRACNSLQESPVILRCAPAVGLMVFAAWGLGPFLQLIRRVVFRRNAGNWKRSSTYYSLTSYLRPGLLWIGAMLICRAFDPVVASSETSQAVKQRLLNFVKSLSTVVAFAYCTSCMIRQVQKSVMEHQNALDTRNLGFEFTTNALYTAAGVAVIALFVQLLGSSIQKGIFAGGFGTVLLTLVGREIFTNYMSGIMLHITRPFVANEWIKTKIDGYEVSGTVEHVGWWSPTIVRGDDREAVHIPNRKFTVTVVRNISQKTHWRIKTHLAISHLDVDKIRIIMADMRKVLAKNPHIEQQRLSRRVFLEEINQESQALMILVSCFVKTAHFEEYLCVKEAVLLDLLRVISHHHARLATPIRTVYKMYSESETQNMPFEEPLSGRGEGVPGNRRFLLVESSILNAEDDGRQQSRRSYQELNTVHTKAVASSSEGKGAEPGTILSKGSIKYNNSDAKNIDMQRERNAAADASKSKSRKRSLDVVETLPSNLNLGGLDSVGLNSNDKTLLGAAFGKPADIPEAPVEAGILKSDKEGSRNERTPTKSSNSYQNVSEGEKNRSKSSTEVHILVTEINGVKSDSVSMLESELRSDKGKQGQGSYPPLPPKSERSSISSRLPLEENVPLAVTLNGPKRTLPIKGDATSQVELKELAACRNGNGNSGVKDKRESQLPPSGVFKSDQRHSKS</sequence>
<evidence type="ECO:0000313" key="12">
    <source>
        <dbReference type="Proteomes" id="UP000824469"/>
    </source>
</evidence>
<evidence type="ECO:0000256" key="1">
    <source>
        <dbReference type="ARBA" id="ARBA00004141"/>
    </source>
</evidence>
<keyword evidence="5 7" id="KW-0472">Membrane</keyword>
<evidence type="ECO:0000259" key="9">
    <source>
        <dbReference type="Pfam" id="PF24956"/>
    </source>
</evidence>
<keyword evidence="3 7" id="KW-0812">Transmembrane</keyword>
<dbReference type="InterPro" id="IPR056876">
    <property type="entry name" value="Msl2-3_C"/>
</dbReference>
<feature type="compositionally biased region" description="Polar residues" evidence="6">
    <location>
        <begin position="485"/>
        <end position="504"/>
    </location>
</feature>
<evidence type="ECO:0000313" key="11">
    <source>
        <dbReference type="EMBL" id="KAH9314825.1"/>
    </source>
</evidence>
<dbReference type="Proteomes" id="UP000824469">
    <property type="component" value="Unassembled WGS sequence"/>
</dbReference>
<evidence type="ECO:0000259" key="8">
    <source>
        <dbReference type="Pfam" id="PF00924"/>
    </source>
</evidence>
<feature type="domain" description="Mechanosensitive ion channel protein 2/3 C-terminal" evidence="9">
    <location>
        <begin position="336"/>
        <end position="422"/>
    </location>
</feature>
<comment type="subcellular location">
    <subcellularLocation>
        <location evidence="1">Membrane</location>
        <topology evidence="1">Multi-pass membrane protein</topology>
    </subcellularLocation>
</comment>
<feature type="transmembrane region" description="Helical" evidence="7">
    <location>
        <begin position="219"/>
        <end position="237"/>
    </location>
</feature>
<feature type="compositionally biased region" description="Basic and acidic residues" evidence="6">
    <location>
        <begin position="624"/>
        <end position="634"/>
    </location>
</feature>
<reference evidence="11 12" key="1">
    <citation type="journal article" date="2021" name="Nat. Plants">
        <title>The Taxus genome provides insights into paclitaxel biosynthesis.</title>
        <authorList>
            <person name="Xiong X."/>
            <person name="Gou J."/>
            <person name="Liao Q."/>
            <person name="Li Y."/>
            <person name="Zhou Q."/>
            <person name="Bi G."/>
            <person name="Li C."/>
            <person name="Du R."/>
            <person name="Wang X."/>
            <person name="Sun T."/>
            <person name="Guo L."/>
            <person name="Liang H."/>
            <person name="Lu P."/>
            <person name="Wu Y."/>
            <person name="Zhang Z."/>
            <person name="Ro D.K."/>
            <person name="Shang Y."/>
            <person name="Huang S."/>
            <person name="Yan J."/>
        </authorList>
    </citation>
    <scope>NUCLEOTIDE SEQUENCE [LARGE SCALE GENOMIC DNA]</scope>
    <source>
        <strain evidence="11">Ta-2019</strain>
    </source>
</reference>
<feature type="compositionally biased region" description="Basic and acidic residues" evidence="6">
    <location>
        <begin position="600"/>
        <end position="612"/>
    </location>
</feature>
<evidence type="ECO:0000256" key="3">
    <source>
        <dbReference type="ARBA" id="ARBA00022692"/>
    </source>
</evidence>
<feature type="region of interest" description="Disordered" evidence="6">
    <location>
        <begin position="651"/>
        <end position="690"/>
    </location>
</feature>
<feature type="region of interest" description="Disordered" evidence="6">
    <location>
        <begin position="596"/>
        <end position="635"/>
    </location>
</feature>
<dbReference type="InterPro" id="IPR045042">
    <property type="entry name" value="YnaI-like"/>
</dbReference>
<feature type="transmembrane region" description="Helical" evidence="7">
    <location>
        <begin position="174"/>
        <end position="192"/>
    </location>
</feature>
<protein>
    <submittedName>
        <fullName evidence="11">Uncharacterized protein</fullName>
    </submittedName>
</protein>
<dbReference type="PANTHER" id="PTHR43634">
    <property type="entry name" value="OW CONDUCTANCE MECHANOSENSITIVE CHANNEL"/>
    <property type="match status" value="1"/>
</dbReference>
<feature type="non-terminal residue" evidence="11">
    <location>
        <position position="755"/>
    </location>
</feature>
<feature type="transmembrane region" description="Helical" evidence="7">
    <location>
        <begin position="88"/>
        <end position="110"/>
    </location>
</feature>
<dbReference type="GO" id="GO:0055085">
    <property type="term" value="P:transmembrane transport"/>
    <property type="evidence" value="ECO:0007669"/>
    <property type="project" value="InterPro"/>
</dbReference>
<feature type="transmembrane region" description="Helical" evidence="7">
    <location>
        <begin position="243"/>
        <end position="262"/>
    </location>
</feature>
<evidence type="ECO:0000256" key="4">
    <source>
        <dbReference type="ARBA" id="ARBA00022989"/>
    </source>
</evidence>
<evidence type="ECO:0000256" key="6">
    <source>
        <dbReference type="SAM" id="MobiDB-lite"/>
    </source>
</evidence>
<dbReference type="InterPro" id="IPR023408">
    <property type="entry name" value="MscS_beta-dom_sf"/>
</dbReference>
<accession>A0AA38LAT6</accession>
<comment type="similarity">
    <text evidence="2">Belongs to the MscS (TC 1.A.23) family.</text>
</comment>
<evidence type="ECO:0000259" key="10">
    <source>
        <dbReference type="Pfam" id="PF25237"/>
    </source>
</evidence>